<evidence type="ECO:0000313" key="1">
    <source>
        <dbReference type="EMBL" id="KAF6150001.1"/>
    </source>
</evidence>
<evidence type="ECO:0000313" key="2">
    <source>
        <dbReference type="Proteomes" id="UP000541444"/>
    </source>
</evidence>
<sequence length="116" mass="12921">MKEIALDMIDKGVDEVFSRTGTKFTGGNKNSEGIFTSVMSEIPKLLTLKLLKYLSAHNVVVTQSVWDKWLKNILYMLVVVEHYLTLAEEYPGNDLILYRLGELAYGCTADCGRGGA</sequence>
<proteinExistence type="predicted"/>
<gene>
    <name evidence="1" type="ORF">GIB67_025686</name>
</gene>
<dbReference type="Proteomes" id="UP000541444">
    <property type="component" value="Unassembled WGS sequence"/>
</dbReference>
<accession>A0A7J7M533</accession>
<keyword evidence="2" id="KW-1185">Reference proteome</keyword>
<protein>
    <submittedName>
        <fullName evidence="1">Uncharacterized protein</fullName>
    </submittedName>
</protein>
<dbReference type="AlphaFoldDB" id="A0A7J7M533"/>
<organism evidence="1 2">
    <name type="scientific">Kingdonia uniflora</name>
    <dbReference type="NCBI Taxonomy" id="39325"/>
    <lineage>
        <taxon>Eukaryota</taxon>
        <taxon>Viridiplantae</taxon>
        <taxon>Streptophyta</taxon>
        <taxon>Embryophyta</taxon>
        <taxon>Tracheophyta</taxon>
        <taxon>Spermatophyta</taxon>
        <taxon>Magnoliopsida</taxon>
        <taxon>Ranunculales</taxon>
        <taxon>Circaeasteraceae</taxon>
        <taxon>Kingdonia</taxon>
    </lineage>
</organism>
<dbReference type="EMBL" id="JACGCM010001771">
    <property type="protein sequence ID" value="KAF6150001.1"/>
    <property type="molecule type" value="Genomic_DNA"/>
</dbReference>
<comment type="caution">
    <text evidence="1">The sequence shown here is derived from an EMBL/GenBank/DDBJ whole genome shotgun (WGS) entry which is preliminary data.</text>
</comment>
<reference evidence="1 2" key="1">
    <citation type="journal article" date="2020" name="IScience">
        <title>Genome Sequencing of the Endangered Kingdonia uniflora (Circaeasteraceae, Ranunculales) Reveals Potential Mechanisms of Evolutionary Specialization.</title>
        <authorList>
            <person name="Sun Y."/>
            <person name="Deng T."/>
            <person name="Zhang A."/>
            <person name="Moore M.J."/>
            <person name="Landis J.B."/>
            <person name="Lin N."/>
            <person name="Zhang H."/>
            <person name="Zhang X."/>
            <person name="Huang J."/>
            <person name="Zhang X."/>
            <person name="Sun H."/>
            <person name="Wang H."/>
        </authorList>
    </citation>
    <scope>NUCLEOTIDE SEQUENCE [LARGE SCALE GENOMIC DNA]</scope>
    <source>
        <strain evidence="1">TB1705</strain>
        <tissue evidence="1">Leaf</tissue>
    </source>
</reference>
<name>A0A7J7M533_9MAGN</name>